<dbReference type="InterPro" id="IPR006140">
    <property type="entry name" value="D-isomer_DH_NAD-bd"/>
</dbReference>
<dbReference type="PROSITE" id="PS00671">
    <property type="entry name" value="D_2_HYDROXYACID_DH_3"/>
    <property type="match status" value="1"/>
</dbReference>
<dbReference type="EMBL" id="JAMTCK010000002">
    <property type="protein sequence ID" value="MCP2163900.1"/>
    <property type="molecule type" value="Genomic_DNA"/>
</dbReference>
<dbReference type="Proteomes" id="UP001206128">
    <property type="component" value="Unassembled WGS sequence"/>
</dbReference>
<evidence type="ECO:0000313" key="7">
    <source>
        <dbReference type="EMBL" id="MCP2163900.1"/>
    </source>
</evidence>
<comment type="caution">
    <text evidence="7">The sequence shown here is derived from an EMBL/GenBank/DDBJ whole genome shotgun (WGS) entry which is preliminary data.</text>
</comment>
<protein>
    <submittedName>
        <fullName evidence="7">Phosphoglycerate dehydrogenase</fullName>
    </submittedName>
</protein>
<dbReference type="AlphaFoldDB" id="A0AAE3G990"/>
<evidence type="ECO:0000256" key="3">
    <source>
        <dbReference type="ARBA" id="ARBA00023027"/>
    </source>
</evidence>
<name>A0AAE3G990_9PSEU</name>
<dbReference type="SUPFAM" id="SSF51735">
    <property type="entry name" value="NAD(P)-binding Rossmann-fold domains"/>
    <property type="match status" value="1"/>
</dbReference>
<dbReference type="Pfam" id="PF00389">
    <property type="entry name" value="2-Hacid_dh"/>
    <property type="match status" value="1"/>
</dbReference>
<dbReference type="InterPro" id="IPR050223">
    <property type="entry name" value="D-isomer_2-hydroxyacid_DH"/>
</dbReference>
<gene>
    <name evidence="7" type="ORF">LX83_000740</name>
</gene>
<dbReference type="Gene3D" id="3.40.50.720">
    <property type="entry name" value="NAD(P)-binding Rossmann-like Domain"/>
    <property type="match status" value="2"/>
</dbReference>
<dbReference type="InterPro" id="IPR036291">
    <property type="entry name" value="NAD(P)-bd_dom_sf"/>
</dbReference>
<feature type="domain" description="D-isomer specific 2-hydroxyacid dehydrogenase catalytic" evidence="5">
    <location>
        <begin position="37"/>
        <end position="328"/>
    </location>
</feature>
<proteinExistence type="inferred from homology"/>
<dbReference type="GO" id="GO:0051287">
    <property type="term" value="F:NAD binding"/>
    <property type="evidence" value="ECO:0007669"/>
    <property type="project" value="InterPro"/>
</dbReference>
<reference evidence="7" key="1">
    <citation type="submission" date="2022-06" db="EMBL/GenBank/DDBJ databases">
        <title>Genomic Encyclopedia of Archaeal and Bacterial Type Strains, Phase II (KMG-II): from individual species to whole genera.</title>
        <authorList>
            <person name="Goeker M."/>
        </authorList>
    </citation>
    <scope>NUCLEOTIDE SEQUENCE</scope>
    <source>
        <strain evidence="7">DSM 43935</strain>
    </source>
</reference>
<dbReference type="GO" id="GO:0005829">
    <property type="term" value="C:cytosol"/>
    <property type="evidence" value="ECO:0007669"/>
    <property type="project" value="TreeGrafter"/>
</dbReference>
<evidence type="ECO:0000259" key="5">
    <source>
        <dbReference type="Pfam" id="PF00389"/>
    </source>
</evidence>
<keyword evidence="8" id="KW-1185">Reference proteome</keyword>
<dbReference type="InterPro" id="IPR029753">
    <property type="entry name" value="D-isomer_DH_CS"/>
</dbReference>
<comment type="similarity">
    <text evidence="1 4">Belongs to the D-isomer specific 2-hydroxyacid dehydrogenase family.</text>
</comment>
<sequence>MNTPDLTVVVTDQNLVPLRAEFEAAVPEGTVVRWPDVGDPAAVATALAGADVLVGSHCPAPLLAAGTRLRLVHAAGAGTDKIDVGALRPGAQVANTFHHEDSIAEYVVAATILLRRGFLRQDAALRQGRWDSPAYDPSVPWPDALDGATVGFVGFGHIGARAWQRFDVFGARGVAVTRRGGIDATANGLAWAAGIAELGALLAESDVVVVSTPLTPATTGLIGAPELAAMRDTALLVNVGRGPVVDQDALYAALRDGVIGGAAIDVWYDYPAAGAESAPSPHPFHELDNVLMTPHSSGLTRQTFTRRVHDIAANIGRLAAGEPLRNVVAVAR</sequence>
<dbReference type="SUPFAM" id="SSF52283">
    <property type="entry name" value="Formate/glycerate dehydrogenase catalytic domain-like"/>
    <property type="match status" value="1"/>
</dbReference>
<feature type="domain" description="D-isomer specific 2-hydroxyacid dehydrogenase NAD-binding" evidence="6">
    <location>
        <begin position="110"/>
        <end position="296"/>
    </location>
</feature>
<dbReference type="Pfam" id="PF02826">
    <property type="entry name" value="2-Hacid_dh_C"/>
    <property type="match status" value="1"/>
</dbReference>
<evidence type="ECO:0000313" key="8">
    <source>
        <dbReference type="Proteomes" id="UP001206128"/>
    </source>
</evidence>
<dbReference type="GO" id="GO:0030267">
    <property type="term" value="F:glyoxylate reductase (NADPH) activity"/>
    <property type="evidence" value="ECO:0007669"/>
    <property type="project" value="TreeGrafter"/>
</dbReference>
<dbReference type="InterPro" id="IPR006139">
    <property type="entry name" value="D-isomer_2_OHA_DH_cat_dom"/>
</dbReference>
<dbReference type="RefSeq" id="WP_253767049.1">
    <property type="nucleotide sequence ID" value="NZ_JAMTCK010000002.1"/>
</dbReference>
<organism evidence="7 8">
    <name type="scientific">Goodfellowiella coeruleoviolacea</name>
    <dbReference type="NCBI Taxonomy" id="334858"/>
    <lineage>
        <taxon>Bacteria</taxon>
        <taxon>Bacillati</taxon>
        <taxon>Actinomycetota</taxon>
        <taxon>Actinomycetes</taxon>
        <taxon>Pseudonocardiales</taxon>
        <taxon>Pseudonocardiaceae</taxon>
        <taxon>Goodfellowiella</taxon>
    </lineage>
</organism>
<dbReference type="CDD" id="cd12165">
    <property type="entry name" value="2-Hacid_dh_6"/>
    <property type="match status" value="1"/>
</dbReference>
<evidence type="ECO:0000256" key="1">
    <source>
        <dbReference type="ARBA" id="ARBA00005854"/>
    </source>
</evidence>
<evidence type="ECO:0000256" key="4">
    <source>
        <dbReference type="RuleBase" id="RU003719"/>
    </source>
</evidence>
<keyword evidence="2 4" id="KW-0560">Oxidoreductase</keyword>
<dbReference type="PANTHER" id="PTHR10996">
    <property type="entry name" value="2-HYDROXYACID DEHYDROGENASE-RELATED"/>
    <property type="match status" value="1"/>
</dbReference>
<dbReference type="PANTHER" id="PTHR10996:SF178">
    <property type="entry name" value="2-HYDROXYACID DEHYDROGENASE YGL185C-RELATED"/>
    <property type="match status" value="1"/>
</dbReference>
<evidence type="ECO:0000259" key="6">
    <source>
        <dbReference type="Pfam" id="PF02826"/>
    </source>
</evidence>
<evidence type="ECO:0000256" key="2">
    <source>
        <dbReference type="ARBA" id="ARBA00023002"/>
    </source>
</evidence>
<keyword evidence="3" id="KW-0520">NAD</keyword>
<dbReference type="GO" id="GO:0016618">
    <property type="term" value="F:hydroxypyruvate reductase [NAD(P)H] activity"/>
    <property type="evidence" value="ECO:0007669"/>
    <property type="project" value="TreeGrafter"/>
</dbReference>
<accession>A0AAE3G990</accession>